<evidence type="ECO:0000256" key="3">
    <source>
        <dbReference type="SAM" id="Phobius"/>
    </source>
</evidence>
<evidence type="ECO:0000313" key="5">
    <source>
        <dbReference type="Proteomes" id="UP001174909"/>
    </source>
</evidence>
<dbReference type="Proteomes" id="UP001174909">
    <property type="component" value="Unassembled WGS sequence"/>
</dbReference>
<feature type="region of interest" description="Disordered" evidence="2">
    <location>
        <begin position="182"/>
        <end position="221"/>
    </location>
</feature>
<comment type="caution">
    <text evidence="4">The sequence shown here is derived from an EMBL/GenBank/DDBJ whole genome shotgun (WGS) entry which is preliminary data.</text>
</comment>
<keyword evidence="1" id="KW-0175">Coiled coil</keyword>
<evidence type="ECO:0000313" key="4">
    <source>
        <dbReference type="EMBL" id="CAI8036938.1"/>
    </source>
</evidence>
<feature type="compositionally biased region" description="Basic and acidic residues" evidence="2">
    <location>
        <begin position="186"/>
        <end position="196"/>
    </location>
</feature>
<feature type="coiled-coil region" evidence="1">
    <location>
        <begin position="81"/>
        <end position="108"/>
    </location>
</feature>
<keyword evidence="3" id="KW-1133">Transmembrane helix</keyword>
<accession>A0AA35WWZ7</accession>
<dbReference type="AlphaFoldDB" id="A0AA35WWZ7"/>
<keyword evidence="5" id="KW-1185">Reference proteome</keyword>
<organism evidence="4 5">
    <name type="scientific">Geodia barretti</name>
    <name type="common">Barrett's horny sponge</name>
    <dbReference type="NCBI Taxonomy" id="519541"/>
    <lineage>
        <taxon>Eukaryota</taxon>
        <taxon>Metazoa</taxon>
        <taxon>Porifera</taxon>
        <taxon>Demospongiae</taxon>
        <taxon>Heteroscleromorpha</taxon>
        <taxon>Tetractinellida</taxon>
        <taxon>Astrophorina</taxon>
        <taxon>Geodiidae</taxon>
        <taxon>Geodia</taxon>
    </lineage>
</organism>
<gene>
    <name evidence="4" type="ORF">GBAR_LOCUS20688</name>
</gene>
<evidence type="ECO:0000256" key="1">
    <source>
        <dbReference type="SAM" id="Coils"/>
    </source>
</evidence>
<keyword evidence="3" id="KW-0812">Transmembrane</keyword>
<dbReference type="EMBL" id="CASHTH010002908">
    <property type="protein sequence ID" value="CAI8036938.1"/>
    <property type="molecule type" value="Genomic_DNA"/>
</dbReference>
<evidence type="ECO:0000256" key="2">
    <source>
        <dbReference type="SAM" id="MobiDB-lite"/>
    </source>
</evidence>
<sequence>LFFFIIIQHLVFSTFLPFFLCIASLILNFPLCLHGTPYSSFSLLFYLLYTLLLRGRLPFPLPLQTVIVCLQVSSKVHNQLLQIADERAQSAEQKALQLERQLLSLRDKYGHPETSHPSTFTRPSTYTSTLGGYPSFSSTLLPPYTSSSPYSLSTSLSTHLPPSTSLEPFKLSSHCLFLASSPPTTDHLRPLPDSERAALPTSTGSFSHPLPSSSTDEHTSLLKPSTVLGKGAGSGSMMSCGIQW</sequence>
<feature type="transmembrane region" description="Helical" evidence="3">
    <location>
        <begin position="35"/>
        <end position="53"/>
    </location>
</feature>
<keyword evidence="3" id="KW-0472">Membrane</keyword>
<feature type="non-terminal residue" evidence="4">
    <location>
        <position position="1"/>
    </location>
</feature>
<name>A0AA35WWZ7_GEOBA</name>
<proteinExistence type="predicted"/>
<protein>
    <submittedName>
        <fullName evidence="4">Uncharacterized protein</fullName>
    </submittedName>
</protein>
<reference evidence="4" key="1">
    <citation type="submission" date="2023-03" db="EMBL/GenBank/DDBJ databases">
        <authorList>
            <person name="Steffen K."/>
            <person name="Cardenas P."/>
        </authorList>
    </citation>
    <scope>NUCLEOTIDE SEQUENCE</scope>
</reference>
<feature type="transmembrane region" description="Helical" evidence="3">
    <location>
        <begin position="7"/>
        <end position="29"/>
    </location>
</feature>
<feature type="compositionally biased region" description="Polar residues" evidence="2">
    <location>
        <begin position="200"/>
        <end position="214"/>
    </location>
</feature>